<feature type="domain" description="Orn/Lys/Arg decarboxylases family 1 pyridoxal-P attachment site" evidence="6">
    <location>
        <begin position="221"/>
        <end position="235"/>
    </location>
</feature>
<organism evidence="7 8">
    <name type="scientific">Microbacterium panaciterrae</name>
    <dbReference type="NCBI Taxonomy" id="985759"/>
    <lineage>
        <taxon>Bacteria</taxon>
        <taxon>Bacillati</taxon>
        <taxon>Actinomycetota</taxon>
        <taxon>Actinomycetes</taxon>
        <taxon>Micrococcales</taxon>
        <taxon>Microbacteriaceae</taxon>
        <taxon>Microbacterium</taxon>
    </lineage>
</organism>
<reference evidence="8" key="1">
    <citation type="journal article" date="2019" name="Int. J. Syst. Evol. Microbiol.">
        <title>The Global Catalogue of Microorganisms (GCM) 10K type strain sequencing project: providing services to taxonomists for standard genome sequencing and annotation.</title>
        <authorList>
            <consortium name="The Broad Institute Genomics Platform"/>
            <consortium name="The Broad Institute Genome Sequencing Center for Infectious Disease"/>
            <person name="Wu L."/>
            <person name="Ma J."/>
        </authorList>
    </citation>
    <scope>NUCLEOTIDE SEQUENCE [LARGE SCALE GENOMIC DNA]</scope>
    <source>
        <strain evidence="8">JCM 17839</strain>
    </source>
</reference>
<name>A0ABP8P0V5_9MICO</name>
<dbReference type="PANTHER" id="PTHR43277:SF4">
    <property type="entry name" value="ARGININE DECARBOXYLASE"/>
    <property type="match status" value="1"/>
</dbReference>
<accession>A0ABP8P0V5</accession>
<dbReference type="Pfam" id="PF01276">
    <property type="entry name" value="OKR_DC_1"/>
    <property type="match status" value="1"/>
</dbReference>
<comment type="similarity">
    <text evidence="2">Belongs to the Orn/Lys/Arg decarboxylase class-I family.</text>
</comment>
<evidence type="ECO:0000259" key="6">
    <source>
        <dbReference type="PROSITE" id="PS00703"/>
    </source>
</evidence>
<dbReference type="InterPro" id="IPR015424">
    <property type="entry name" value="PyrdxlP-dep_Trfase"/>
</dbReference>
<dbReference type="InterPro" id="IPR008286">
    <property type="entry name" value="Prn/Lys/Arg_de-COase_C"/>
</dbReference>
<dbReference type="Gene3D" id="3.90.100.10">
    <property type="entry name" value="Orn/Lys/Arg decarboxylase, C-terminal domain"/>
    <property type="match status" value="1"/>
</dbReference>
<dbReference type="RefSeq" id="WP_345183136.1">
    <property type="nucleotide sequence ID" value="NZ_BAABGP010000003.1"/>
</dbReference>
<dbReference type="Gene3D" id="3.40.640.10">
    <property type="entry name" value="Type I PLP-dependent aspartate aminotransferase-like (Major domain)"/>
    <property type="match status" value="1"/>
</dbReference>
<evidence type="ECO:0000256" key="1">
    <source>
        <dbReference type="ARBA" id="ARBA00001933"/>
    </source>
</evidence>
<dbReference type="SUPFAM" id="SSF53383">
    <property type="entry name" value="PLP-dependent transferases"/>
    <property type="match status" value="1"/>
</dbReference>
<dbReference type="InterPro" id="IPR015421">
    <property type="entry name" value="PyrdxlP-dep_Trfase_major"/>
</dbReference>
<gene>
    <name evidence="7" type="primary">speA_1</name>
    <name evidence="7" type="ORF">GCM10023171_00410</name>
</gene>
<dbReference type="InterPro" id="IPR052357">
    <property type="entry name" value="Orn_Lys_Arg_decarboxylase-I"/>
</dbReference>
<keyword evidence="8" id="KW-1185">Reference proteome</keyword>
<evidence type="ECO:0000256" key="4">
    <source>
        <dbReference type="ARBA" id="ARBA00022898"/>
    </source>
</evidence>
<dbReference type="Proteomes" id="UP001500731">
    <property type="component" value="Unassembled WGS sequence"/>
</dbReference>
<evidence type="ECO:0000313" key="8">
    <source>
        <dbReference type="Proteomes" id="UP001500731"/>
    </source>
</evidence>
<keyword evidence="5" id="KW-0456">Lyase</keyword>
<evidence type="ECO:0000313" key="7">
    <source>
        <dbReference type="EMBL" id="GAA4477573.1"/>
    </source>
</evidence>
<protein>
    <submittedName>
        <fullName evidence="7">Arginine decarboxylase</fullName>
    </submittedName>
</protein>
<evidence type="ECO:0000256" key="5">
    <source>
        <dbReference type="ARBA" id="ARBA00023239"/>
    </source>
</evidence>
<proteinExistence type="inferred from homology"/>
<dbReference type="PROSITE" id="PS00703">
    <property type="entry name" value="OKR_DC_1"/>
    <property type="match status" value="1"/>
</dbReference>
<dbReference type="PANTHER" id="PTHR43277">
    <property type="entry name" value="ARGININE DECARBOXYLASE"/>
    <property type="match status" value="1"/>
</dbReference>
<evidence type="ECO:0000256" key="3">
    <source>
        <dbReference type="ARBA" id="ARBA00022793"/>
    </source>
</evidence>
<dbReference type="SUPFAM" id="SSF55904">
    <property type="entry name" value="Ornithine decarboxylase C-terminal domain"/>
    <property type="match status" value="1"/>
</dbReference>
<keyword evidence="4" id="KW-0663">Pyridoxal phosphate</keyword>
<sequence length="507" mass="52777">MIPTTPYADALRRFAVRDLQRLNVPGHAADPAAASPMADFFGADVLSYDVEPLLDGIDKGAVNPLEQAREAAARAWGARRTWFLTNGASEANRMAALALAAFRSPDEIVVAQRSAHSSFFDGIILGGLDPRFVQPSIDPEHGINHGLTPAAMRQALRHGDAKAAYVISPSYFGAVADIAGIAEVCHEAGIPLVVDAAWGAHFGFHPDLPENPITLGADLVVSSTHKMGGSLTQSAMLHLAHSEFADALEPLIDRAFTFTQSTSASSLLLASLDLARATLETGRERIGASIAAAAGLRDAVRATGRFPIVSDGFDAFEDIVAHDPLRISIDVGAAGLHGHTVREELLRRFGILTEISTGSCIVAFVGPGTRPDAARFVSALTALRPVGDLAARPAAGAVALPSPGPAVMRPRDAAFAHTEVVAAHEAVGRISADSLAAYPPGIPNLLPGEVVTAQAIDFLRAVAASPGGYVRGAVDPLVDGVRVVRVADERPALAGDALAAAVADRVR</sequence>
<dbReference type="InterPro" id="IPR036633">
    <property type="entry name" value="Prn/Lys/Arg_de-COase_C_sf"/>
</dbReference>
<comment type="caution">
    <text evidence="7">The sequence shown here is derived from an EMBL/GenBank/DDBJ whole genome shotgun (WGS) entry which is preliminary data.</text>
</comment>
<dbReference type="Pfam" id="PF03711">
    <property type="entry name" value="OKR_DC_1_C"/>
    <property type="match status" value="1"/>
</dbReference>
<dbReference type="InterPro" id="IPR000310">
    <property type="entry name" value="Orn/Lys/Arg_deCO2ase_major_dom"/>
</dbReference>
<keyword evidence="3" id="KW-0210">Decarboxylase</keyword>
<comment type="cofactor">
    <cofactor evidence="1">
        <name>pyridoxal 5'-phosphate</name>
        <dbReference type="ChEBI" id="CHEBI:597326"/>
    </cofactor>
</comment>
<dbReference type="EMBL" id="BAABGP010000003">
    <property type="protein sequence ID" value="GAA4477573.1"/>
    <property type="molecule type" value="Genomic_DNA"/>
</dbReference>
<evidence type="ECO:0000256" key="2">
    <source>
        <dbReference type="ARBA" id="ARBA00010671"/>
    </source>
</evidence>